<evidence type="ECO:0000313" key="10">
    <source>
        <dbReference type="EMBL" id="PIP16415.1"/>
    </source>
</evidence>
<evidence type="ECO:0000256" key="6">
    <source>
        <dbReference type="ARBA" id="ARBA00047929"/>
    </source>
</evidence>
<dbReference type="InterPro" id="IPR010978">
    <property type="entry name" value="tRNA-bd_arm"/>
</dbReference>
<keyword evidence="3" id="KW-0963">Cytoplasm</keyword>
<dbReference type="PANTHER" id="PTHR43697:SF1">
    <property type="entry name" value="SERINE--TRNA LIGASE"/>
    <property type="match status" value="1"/>
</dbReference>
<feature type="coiled-coil region" evidence="8">
    <location>
        <begin position="30"/>
        <end position="102"/>
    </location>
</feature>
<dbReference type="PANTHER" id="PTHR43697">
    <property type="entry name" value="SERYL-TRNA SYNTHETASE"/>
    <property type="match status" value="1"/>
</dbReference>
<accession>A0A2G9YB18</accession>
<comment type="pathway">
    <text evidence="1">Aminoacyl-tRNA biosynthesis; selenocysteinyl-tRNA(Sec) biosynthesis; L-seryl-tRNA(Sec) from L-serine and tRNA(Sec): step 1/1.</text>
</comment>
<evidence type="ECO:0000313" key="11">
    <source>
        <dbReference type="Proteomes" id="UP000230392"/>
    </source>
</evidence>
<dbReference type="Proteomes" id="UP000230392">
    <property type="component" value="Unassembled WGS sequence"/>
</dbReference>
<keyword evidence="8" id="KW-0175">Coiled coil</keyword>
<dbReference type="SUPFAM" id="SSF46589">
    <property type="entry name" value="tRNA-binding arm"/>
    <property type="match status" value="1"/>
</dbReference>
<dbReference type="Gene3D" id="1.10.287.40">
    <property type="entry name" value="Serine-tRNA synthetase, tRNA binding domain"/>
    <property type="match status" value="1"/>
</dbReference>
<evidence type="ECO:0000256" key="2">
    <source>
        <dbReference type="ARBA" id="ARBA00010728"/>
    </source>
</evidence>
<dbReference type="AlphaFoldDB" id="A0A2G9YB18"/>
<dbReference type="InterPro" id="IPR015866">
    <property type="entry name" value="Ser-tRNA-synth_1_N"/>
</dbReference>
<comment type="similarity">
    <text evidence="2">Belongs to the class-II aminoacyl-tRNA synthetase family. Type-1 seryl-tRNA synthetase subfamily.</text>
</comment>
<evidence type="ECO:0000256" key="1">
    <source>
        <dbReference type="ARBA" id="ARBA00005045"/>
    </source>
</evidence>
<feature type="non-terminal residue" evidence="10">
    <location>
        <position position="207"/>
    </location>
</feature>
<evidence type="ECO:0000256" key="4">
    <source>
        <dbReference type="ARBA" id="ARBA00022917"/>
    </source>
</evidence>
<organism evidence="10 11">
    <name type="scientific">bacterium (Candidatus Ratteibacteria) CG23_combo_of_CG06-09_8_20_14_all_48_7</name>
    <dbReference type="NCBI Taxonomy" id="2014292"/>
    <lineage>
        <taxon>Bacteria</taxon>
        <taxon>Candidatus Ratteibacteria</taxon>
    </lineage>
</organism>
<dbReference type="GO" id="GO:0004828">
    <property type="term" value="F:serine-tRNA ligase activity"/>
    <property type="evidence" value="ECO:0007669"/>
    <property type="project" value="UniProtKB-EC"/>
</dbReference>
<comment type="catalytic activity">
    <reaction evidence="6">
        <text>tRNA(Sec) + L-serine + ATP = L-seryl-tRNA(Sec) + AMP + diphosphate + H(+)</text>
        <dbReference type="Rhea" id="RHEA:42580"/>
        <dbReference type="Rhea" id="RHEA-COMP:9742"/>
        <dbReference type="Rhea" id="RHEA-COMP:10128"/>
        <dbReference type="ChEBI" id="CHEBI:15378"/>
        <dbReference type="ChEBI" id="CHEBI:30616"/>
        <dbReference type="ChEBI" id="CHEBI:33019"/>
        <dbReference type="ChEBI" id="CHEBI:33384"/>
        <dbReference type="ChEBI" id="CHEBI:78442"/>
        <dbReference type="ChEBI" id="CHEBI:78533"/>
        <dbReference type="ChEBI" id="CHEBI:456215"/>
        <dbReference type="EC" id="6.1.1.11"/>
    </reaction>
</comment>
<evidence type="ECO:0000256" key="5">
    <source>
        <dbReference type="ARBA" id="ARBA00033352"/>
    </source>
</evidence>
<comment type="catalytic activity">
    <reaction evidence="7">
        <text>tRNA(Ser) + L-serine + ATP = L-seryl-tRNA(Ser) + AMP + diphosphate + H(+)</text>
        <dbReference type="Rhea" id="RHEA:12292"/>
        <dbReference type="Rhea" id="RHEA-COMP:9669"/>
        <dbReference type="Rhea" id="RHEA-COMP:9703"/>
        <dbReference type="ChEBI" id="CHEBI:15378"/>
        <dbReference type="ChEBI" id="CHEBI:30616"/>
        <dbReference type="ChEBI" id="CHEBI:33019"/>
        <dbReference type="ChEBI" id="CHEBI:33384"/>
        <dbReference type="ChEBI" id="CHEBI:78442"/>
        <dbReference type="ChEBI" id="CHEBI:78533"/>
        <dbReference type="ChEBI" id="CHEBI:456215"/>
        <dbReference type="EC" id="6.1.1.11"/>
    </reaction>
</comment>
<dbReference type="EMBL" id="PCRF01000112">
    <property type="protein sequence ID" value="PIP16415.1"/>
    <property type="molecule type" value="Genomic_DNA"/>
</dbReference>
<evidence type="ECO:0000259" key="9">
    <source>
        <dbReference type="Pfam" id="PF02403"/>
    </source>
</evidence>
<dbReference type="InterPro" id="IPR045864">
    <property type="entry name" value="aa-tRNA-synth_II/BPL/LPL"/>
</dbReference>
<dbReference type="SUPFAM" id="SSF55681">
    <property type="entry name" value="Class II aaRS and biotin synthetases"/>
    <property type="match status" value="1"/>
</dbReference>
<dbReference type="GO" id="GO:0000166">
    <property type="term" value="F:nucleotide binding"/>
    <property type="evidence" value="ECO:0007669"/>
    <property type="project" value="InterPro"/>
</dbReference>
<name>A0A2G9YB18_9BACT</name>
<dbReference type="GO" id="GO:0006412">
    <property type="term" value="P:translation"/>
    <property type="evidence" value="ECO:0007669"/>
    <property type="project" value="UniProtKB-KW"/>
</dbReference>
<gene>
    <name evidence="10" type="ORF">COX46_02380</name>
</gene>
<feature type="domain" description="Serine-tRNA synthetase type1 N-terminal" evidence="9">
    <location>
        <begin position="1"/>
        <end position="107"/>
    </location>
</feature>
<sequence>MLEIKFIRENKALVEGAVRQKGMSAEIEAILKLDEERRKTLAEVEELRRQRNEVSERISRLKKEGKETSGLVDEMRVVADRIKELDEILRQTEAELENLLSFVPNIPAPDVPEGKTPDDNLEVRSWGKKPEFGFQLLPHHELAERLGLIDFKAASKMTGSFFALYSGWGARLERALINFMLDKQRQNGYREISPPFMVNRRSMFNTG</sequence>
<keyword evidence="4" id="KW-0648">Protein biosynthesis</keyword>
<evidence type="ECO:0000256" key="7">
    <source>
        <dbReference type="ARBA" id="ARBA00048823"/>
    </source>
</evidence>
<evidence type="ECO:0000256" key="8">
    <source>
        <dbReference type="SAM" id="Coils"/>
    </source>
</evidence>
<comment type="caution">
    <text evidence="10">The sequence shown here is derived from an EMBL/GenBank/DDBJ whole genome shotgun (WGS) entry which is preliminary data.</text>
</comment>
<evidence type="ECO:0000256" key="3">
    <source>
        <dbReference type="ARBA" id="ARBA00022490"/>
    </source>
</evidence>
<dbReference type="InterPro" id="IPR042103">
    <property type="entry name" value="SerRS_1_N_sf"/>
</dbReference>
<reference evidence="10 11" key="1">
    <citation type="submission" date="2017-09" db="EMBL/GenBank/DDBJ databases">
        <title>Depth-based differentiation of microbial function through sediment-hosted aquifers and enrichment of novel symbionts in the deep terrestrial subsurface.</title>
        <authorList>
            <person name="Probst A.J."/>
            <person name="Ladd B."/>
            <person name="Jarett J.K."/>
            <person name="Geller-Mcgrath D.E."/>
            <person name="Sieber C.M."/>
            <person name="Emerson J.B."/>
            <person name="Anantharaman K."/>
            <person name="Thomas B.C."/>
            <person name="Malmstrom R."/>
            <person name="Stieglmeier M."/>
            <person name="Klingl A."/>
            <person name="Woyke T."/>
            <person name="Ryan C.M."/>
            <person name="Banfield J.F."/>
        </authorList>
    </citation>
    <scope>NUCLEOTIDE SEQUENCE [LARGE SCALE GENOMIC DNA]</scope>
    <source>
        <strain evidence="10">CG23_combo_of_CG06-09_8_20_14_all_48_7</strain>
    </source>
</reference>
<keyword evidence="10" id="KW-0436">Ligase</keyword>
<dbReference type="Gene3D" id="3.30.930.10">
    <property type="entry name" value="Bira Bifunctional Protein, Domain 2"/>
    <property type="match status" value="1"/>
</dbReference>
<dbReference type="Pfam" id="PF02403">
    <property type="entry name" value="Seryl_tRNA_N"/>
    <property type="match status" value="1"/>
</dbReference>
<protein>
    <recommendedName>
        <fullName evidence="5">Seryl-tRNA(Ser/Sec) synthetase</fullName>
    </recommendedName>
</protein>
<proteinExistence type="inferred from homology"/>